<feature type="region of interest" description="Disordered" evidence="1">
    <location>
        <begin position="19"/>
        <end position="38"/>
    </location>
</feature>
<evidence type="ECO:0000313" key="2">
    <source>
        <dbReference type="EMBL" id="PIL28135.1"/>
    </source>
</evidence>
<evidence type="ECO:0000313" key="3">
    <source>
        <dbReference type="Proteomes" id="UP000230002"/>
    </source>
</evidence>
<gene>
    <name evidence="2" type="ORF">GSI_09786</name>
</gene>
<keyword evidence="3" id="KW-1185">Reference proteome</keyword>
<organism evidence="2 3">
    <name type="scientific">Ganoderma sinense ZZ0214-1</name>
    <dbReference type="NCBI Taxonomy" id="1077348"/>
    <lineage>
        <taxon>Eukaryota</taxon>
        <taxon>Fungi</taxon>
        <taxon>Dikarya</taxon>
        <taxon>Basidiomycota</taxon>
        <taxon>Agaricomycotina</taxon>
        <taxon>Agaricomycetes</taxon>
        <taxon>Polyporales</taxon>
        <taxon>Polyporaceae</taxon>
        <taxon>Ganoderma</taxon>
    </lineage>
</organism>
<evidence type="ECO:0000256" key="1">
    <source>
        <dbReference type="SAM" id="MobiDB-lite"/>
    </source>
</evidence>
<proteinExistence type="predicted"/>
<dbReference type="Proteomes" id="UP000230002">
    <property type="component" value="Unassembled WGS sequence"/>
</dbReference>
<dbReference type="AlphaFoldDB" id="A0A2G8S2Y7"/>
<dbReference type="OrthoDB" id="10528072at2759"/>
<protein>
    <submittedName>
        <fullName evidence="2">Uncharacterized protein</fullName>
    </submittedName>
</protein>
<sequence>MHFLPLLDQNAQPVKAFDEAGCQTSPPPSERALGPDSSTQVDFMSFEDFDNLLLGLDPTATSAPPTYSDAVTQNDSSFPLGLGLGLDQNTLVSGSSLRTSAATPACVGAAVPKHPDETFARPQKIDHLLNPVPRGIYMRARPMIWDAASSAASPSETERLVNDAHRPQSYAHLDMKSSGLPPWRRPSIAHVAFQTAPVDLGDVFGPYPKSLAPEFDAGPRHHVPRSLTYPPPPIPHPSSYLGPNAGIDSWAEHTPSKNAPPPTYAMPDVLLVLDSEVSSSGATAGIFGSPHKQHPPRMRGLLPQPAPIPFVQRLGLHGLGVQQPELLARFRPPFVPACPFFFSLVVDAVSRGN</sequence>
<name>A0A2G8S2Y7_9APHY</name>
<dbReference type="EMBL" id="AYKW01000028">
    <property type="protein sequence ID" value="PIL28135.1"/>
    <property type="molecule type" value="Genomic_DNA"/>
</dbReference>
<comment type="caution">
    <text evidence="2">The sequence shown here is derived from an EMBL/GenBank/DDBJ whole genome shotgun (WGS) entry which is preliminary data.</text>
</comment>
<accession>A0A2G8S2Y7</accession>
<reference evidence="2 3" key="1">
    <citation type="journal article" date="2015" name="Sci. Rep.">
        <title>Chromosome-level genome map provides insights into diverse defense mechanisms in the medicinal fungus Ganoderma sinense.</title>
        <authorList>
            <person name="Zhu Y."/>
            <person name="Xu J."/>
            <person name="Sun C."/>
            <person name="Zhou S."/>
            <person name="Xu H."/>
            <person name="Nelson D.R."/>
            <person name="Qian J."/>
            <person name="Song J."/>
            <person name="Luo H."/>
            <person name="Xiang L."/>
            <person name="Li Y."/>
            <person name="Xu Z."/>
            <person name="Ji A."/>
            <person name="Wang L."/>
            <person name="Lu S."/>
            <person name="Hayward A."/>
            <person name="Sun W."/>
            <person name="Li X."/>
            <person name="Schwartz D.C."/>
            <person name="Wang Y."/>
            <person name="Chen S."/>
        </authorList>
    </citation>
    <scope>NUCLEOTIDE SEQUENCE [LARGE SCALE GENOMIC DNA]</scope>
    <source>
        <strain evidence="2 3">ZZ0214-1</strain>
    </source>
</reference>